<reference evidence="2" key="1">
    <citation type="journal article" date="2019" name="Int. J. Syst. Evol. Microbiol.">
        <title>The Global Catalogue of Microorganisms (GCM) 10K type strain sequencing project: providing services to taxonomists for standard genome sequencing and annotation.</title>
        <authorList>
            <consortium name="The Broad Institute Genomics Platform"/>
            <consortium name="The Broad Institute Genome Sequencing Center for Infectious Disease"/>
            <person name="Wu L."/>
            <person name="Ma J."/>
        </authorList>
    </citation>
    <scope>NUCLEOTIDE SEQUENCE [LARGE SCALE GENOMIC DNA]</scope>
    <source>
        <strain evidence="2">CCUG 59189</strain>
    </source>
</reference>
<evidence type="ECO:0000313" key="1">
    <source>
        <dbReference type="EMBL" id="MFD1178623.1"/>
    </source>
</evidence>
<keyword evidence="2" id="KW-1185">Reference proteome</keyword>
<name>A0ABW3S2B2_9BACL</name>
<dbReference type="RefSeq" id="WP_379321059.1">
    <property type="nucleotide sequence ID" value="NZ_JBHTLM010000018.1"/>
</dbReference>
<protein>
    <submittedName>
        <fullName evidence="1">Uncharacterized protein</fullName>
    </submittedName>
</protein>
<sequence>MTDRWFSPAKQQCSTRQSLTATINRQFLLDIRFYLVLDKVEKLLCSGNETQYI</sequence>
<dbReference type="Proteomes" id="UP001597262">
    <property type="component" value="Unassembled WGS sequence"/>
</dbReference>
<gene>
    <name evidence="1" type="ORF">ACFQ3W_20300</name>
</gene>
<accession>A0ABW3S2B2</accession>
<comment type="caution">
    <text evidence="1">The sequence shown here is derived from an EMBL/GenBank/DDBJ whole genome shotgun (WGS) entry which is preliminary data.</text>
</comment>
<organism evidence="1 2">
    <name type="scientific">Paenibacillus puldeungensis</name>
    <dbReference type="NCBI Taxonomy" id="696536"/>
    <lineage>
        <taxon>Bacteria</taxon>
        <taxon>Bacillati</taxon>
        <taxon>Bacillota</taxon>
        <taxon>Bacilli</taxon>
        <taxon>Bacillales</taxon>
        <taxon>Paenibacillaceae</taxon>
        <taxon>Paenibacillus</taxon>
    </lineage>
</organism>
<dbReference type="EMBL" id="JBHTLM010000018">
    <property type="protein sequence ID" value="MFD1178623.1"/>
    <property type="molecule type" value="Genomic_DNA"/>
</dbReference>
<proteinExistence type="predicted"/>
<evidence type="ECO:0000313" key="2">
    <source>
        <dbReference type="Proteomes" id="UP001597262"/>
    </source>
</evidence>